<organism evidence="2 3">
    <name type="scientific">Panicum hallii var. hallii</name>
    <dbReference type="NCBI Taxonomy" id="1504633"/>
    <lineage>
        <taxon>Eukaryota</taxon>
        <taxon>Viridiplantae</taxon>
        <taxon>Streptophyta</taxon>
        <taxon>Embryophyta</taxon>
        <taxon>Tracheophyta</taxon>
        <taxon>Spermatophyta</taxon>
        <taxon>Magnoliopsida</taxon>
        <taxon>Liliopsida</taxon>
        <taxon>Poales</taxon>
        <taxon>Poaceae</taxon>
        <taxon>PACMAD clade</taxon>
        <taxon>Panicoideae</taxon>
        <taxon>Panicodae</taxon>
        <taxon>Paniceae</taxon>
        <taxon>Panicinae</taxon>
        <taxon>Panicum</taxon>
        <taxon>Panicum sect. Panicum</taxon>
    </lineage>
</organism>
<keyword evidence="3" id="KW-1185">Reference proteome</keyword>
<feature type="compositionally biased region" description="Basic and acidic residues" evidence="1">
    <location>
        <begin position="1"/>
        <end position="17"/>
    </location>
</feature>
<evidence type="ECO:0000256" key="1">
    <source>
        <dbReference type="SAM" id="MobiDB-lite"/>
    </source>
</evidence>
<name>A0A2T7DLW3_9POAL</name>
<protein>
    <submittedName>
        <fullName evidence="2">Uncharacterized protein</fullName>
    </submittedName>
</protein>
<evidence type="ECO:0000313" key="2">
    <source>
        <dbReference type="EMBL" id="PUZ56562.1"/>
    </source>
</evidence>
<proteinExistence type="predicted"/>
<gene>
    <name evidence="2" type="ORF">GQ55_5G330800</name>
</gene>
<accession>A0A2T7DLW3</accession>
<dbReference type="Gramene" id="PUZ56562">
    <property type="protein sequence ID" value="PUZ56562"/>
    <property type="gene ID" value="GQ55_5G330800"/>
</dbReference>
<sequence>MERKKTACCGRGREAERRGRRTRTAVQRADELEPARKVARQRTTVDSRWPNLRICGRGRVHRNESKEKGAHVA</sequence>
<dbReference type="AlphaFoldDB" id="A0A2T7DLW3"/>
<reference evidence="2 3" key="1">
    <citation type="submission" date="2018-04" db="EMBL/GenBank/DDBJ databases">
        <title>WGS assembly of Panicum hallii var. hallii HAL2.</title>
        <authorList>
            <person name="Lovell J."/>
            <person name="Jenkins J."/>
            <person name="Lowry D."/>
            <person name="Mamidi S."/>
            <person name="Sreedasyam A."/>
            <person name="Weng X."/>
            <person name="Barry K."/>
            <person name="Bonette J."/>
            <person name="Campitelli B."/>
            <person name="Daum C."/>
            <person name="Gordon S."/>
            <person name="Gould B."/>
            <person name="Lipzen A."/>
            <person name="MacQueen A."/>
            <person name="Palacio-Mejia J."/>
            <person name="Plott C."/>
            <person name="Shakirov E."/>
            <person name="Shu S."/>
            <person name="Yoshinaga Y."/>
            <person name="Zane M."/>
            <person name="Rokhsar D."/>
            <person name="Grimwood J."/>
            <person name="Schmutz J."/>
            <person name="Juenger T."/>
        </authorList>
    </citation>
    <scope>NUCLEOTIDE SEQUENCE [LARGE SCALE GENOMIC DNA]</scope>
    <source>
        <strain evidence="3">cv. HAL2</strain>
    </source>
</reference>
<dbReference type="EMBL" id="CM009753">
    <property type="protein sequence ID" value="PUZ56562.1"/>
    <property type="molecule type" value="Genomic_DNA"/>
</dbReference>
<evidence type="ECO:0000313" key="3">
    <source>
        <dbReference type="Proteomes" id="UP000244336"/>
    </source>
</evidence>
<dbReference type="Proteomes" id="UP000244336">
    <property type="component" value="Chromosome 5"/>
</dbReference>
<feature type="region of interest" description="Disordered" evidence="1">
    <location>
        <begin position="1"/>
        <end position="45"/>
    </location>
</feature>